<reference evidence="3 4" key="1">
    <citation type="journal article" date="2011" name="PLoS Pathog.">
        <title>Endophytic Life Strategies Decoded by Genome and Transcriptome Analyses of the Mutualistic Root Symbiont Piriformospora indica.</title>
        <authorList>
            <person name="Zuccaro A."/>
            <person name="Lahrmann U."/>
            <person name="Guldener U."/>
            <person name="Langen G."/>
            <person name="Pfiffi S."/>
            <person name="Biedenkopf D."/>
            <person name="Wong P."/>
            <person name="Samans B."/>
            <person name="Grimm C."/>
            <person name="Basiewicz M."/>
            <person name="Murat C."/>
            <person name="Martin F."/>
            <person name="Kogel K.H."/>
        </authorList>
    </citation>
    <scope>NUCLEOTIDE SEQUENCE [LARGE SCALE GENOMIC DNA]</scope>
    <source>
        <strain evidence="3 4">DSM 11827</strain>
    </source>
</reference>
<feature type="region of interest" description="Disordered" evidence="1">
    <location>
        <begin position="623"/>
        <end position="779"/>
    </location>
</feature>
<feature type="region of interest" description="Disordered" evidence="1">
    <location>
        <begin position="220"/>
        <end position="258"/>
    </location>
</feature>
<feature type="compositionally biased region" description="Polar residues" evidence="1">
    <location>
        <begin position="131"/>
        <end position="142"/>
    </location>
</feature>
<dbReference type="SUPFAM" id="SSF52058">
    <property type="entry name" value="L domain-like"/>
    <property type="match status" value="1"/>
</dbReference>
<feature type="compositionally biased region" description="Low complexity" evidence="1">
    <location>
        <begin position="671"/>
        <end position="683"/>
    </location>
</feature>
<dbReference type="Gene3D" id="3.80.10.10">
    <property type="entry name" value="Ribonuclease Inhibitor"/>
    <property type="match status" value="1"/>
</dbReference>
<dbReference type="SMART" id="SM00325">
    <property type="entry name" value="RhoGEF"/>
    <property type="match status" value="1"/>
</dbReference>
<name>G4TMD6_SERID</name>
<feature type="compositionally biased region" description="Low complexity" evidence="1">
    <location>
        <begin position="101"/>
        <end position="123"/>
    </location>
</feature>
<feature type="region of interest" description="Disordered" evidence="1">
    <location>
        <begin position="63"/>
        <end position="142"/>
    </location>
</feature>
<dbReference type="OrthoDB" id="660555at2759"/>
<dbReference type="InParanoid" id="G4TMD6"/>
<evidence type="ECO:0000259" key="2">
    <source>
        <dbReference type="PROSITE" id="PS50010"/>
    </source>
</evidence>
<dbReference type="PROSITE" id="PS50010">
    <property type="entry name" value="DH_2"/>
    <property type="match status" value="1"/>
</dbReference>
<dbReference type="Gene3D" id="2.30.29.30">
    <property type="entry name" value="Pleckstrin-homology domain (PH domain)/Phosphotyrosine-binding domain (PTB)"/>
    <property type="match status" value="1"/>
</dbReference>
<dbReference type="GO" id="GO:0005085">
    <property type="term" value="F:guanyl-nucleotide exchange factor activity"/>
    <property type="evidence" value="ECO:0007669"/>
    <property type="project" value="InterPro"/>
</dbReference>
<gene>
    <name evidence="3" type="ORF">PIIN_06414</name>
</gene>
<feature type="region of interest" description="Disordered" evidence="1">
    <location>
        <begin position="1158"/>
        <end position="1191"/>
    </location>
</feature>
<proteinExistence type="predicted"/>
<feature type="compositionally biased region" description="Polar residues" evidence="1">
    <location>
        <begin position="982"/>
        <end position="999"/>
    </location>
</feature>
<feature type="compositionally biased region" description="Low complexity" evidence="1">
    <location>
        <begin position="77"/>
        <end position="93"/>
    </location>
</feature>
<accession>G4TMD6</accession>
<dbReference type="SUPFAM" id="SSF50729">
    <property type="entry name" value="PH domain-like"/>
    <property type="match status" value="1"/>
</dbReference>
<dbReference type="eggNOG" id="KOG4424">
    <property type="taxonomic scope" value="Eukaryota"/>
</dbReference>
<feature type="compositionally biased region" description="Low complexity" evidence="1">
    <location>
        <begin position="733"/>
        <end position="746"/>
    </location>
</feature>
<dbReference type="InterPro" id="IPR011993">
    <property type="entry name" value="PH-like_dom_sf"/>
</dbReference>
<feature type="region of interest" description="Disordered" evidence="1">
    <location>
        <begin position="1"/>
        <end position="20"/>
    </location>
</feature>
<keyword evidence="4" id="KW-1185">Reference proteome</keyword>
<dbReference type="InterPro" id="IPR051092">
    <property type="entry name" value="FYVE_RhoGEF_PH"/>
</dbReference>
<dbReference type="GO" id="GO:0005737">
    <property type="term" value="C:cytoplasm"/>
    <property type="evidence" value="ECO:0007669"/>
    <property type="project" value="TreeGrafter"/>
</dbReference>
<feature type="region of interest" description="Disordered" evidence="1">
    <location>
        <begin position="914"/>
        <end position="1102"/>
    </location>
</feature>
<dbReference type="HOGENOM" id="CLU_001714_0_0_1"/>
<protein>
    <recommendedName>
        <fullName evidence="2">DH domain-containing protein</fullName>
    </recommendedName>
</protein>
<feature type="compositionally biased region" description="Low complexity" evidence="1">
    <location>
        <begin position="1172"/>
        <end position="1186"/>
    </location>
</feature>
<dbReference type="eggNOG" id="KOG0619">
    <property type="taxonomic scope" value="Eukaryota"/>
</dbReference>
<comment type="caution">
    <text evidence="3">The sequence shown here is derived from an EMBL/GenBank/DDBJ whole genome shotgun (WGS) entry which is preliminary data.</text>
</comment>
<feature type="region of interest" description="Disordered" evidence="1">
    <location>
        <begin position="1205"/>
        <end position="1231"/>
    </location>
</feature>
<dbReference type="EMBL" id="CAFZ01000167">
    <property type="protein sequence ID" value="CCA72479.1"/>
    <property type="molecule type" value="Genomic_DNA"/>
</dbReference>
<organism evidence="3 4">
    <name type="scientific">Serendipita indica (strain DSM 11827)</name>
    <name type="common">Root endophyte fungus</name>
    <name type="synonym">Piriformospora indica</name>
    <dbReference type="NCBI Taxonomy" id="1109443"/>
    <lineage>
        <taxon>Eukaryota</taxon>
        <taxon>Fungi</taxon>
        <taxon>Dikarya</taxon>
        <taxon>Basidiomycota</taxon>
        <taxon>Agaricomycotina</taxon>
        <taxon>Agaricomycetes</taxon>
        <taxon>Sebacinales</taxon>
        <taxon>Serendipitaceae</taxon>
        <taxon>Serendipita</taxon>
    </lineage>
</organism>
<evidence type="ECO:0000256" key="1">
    <source>
        <dbReference type="SAM" id="MobiDB-lite"/>
    </source>
</evidence>
<dbReference type="InterPro" id="IPR035899">
    <property type="entry name" value="DBL_dom_sf"/>
</dbReference>
<feature type="domain" description="DH" evidence="2">
    <location>
        <begin position="1285"/>
        <end position="1528"/>
    </location>
</feature>
<feature type="compositionally biased region" description="Polar residues" evidence="1">
    <location>
        <begin position="642"/>
        <end position="651"/>
    </location>
</feature>
<sequence length="1688" mass="179490">MAHLNQAFHDVDDDDNDDIVGSYLQDSHSFLNAWSQSMNAPQGSVNDNSKDSQAWTSPHATTRLGLGQQTSMHRASPDTSQPTTSRSRSNSRTAVMASQQPTTTTTTNTSTAGTGTGPTPLTRTVRKSSSNRKLQPKTSLSNLVNAANATVSAGGGNAPAPGSGAASLPDPSLFPDPYPSGFSAANASTTPPVSLFSAGSSSARSSAYTSASPASALRSSVASSDSAHNARHAQQYYSHHSHMSPQSSSRLSAGDAILPHPLNHSHLLDHHHAISSSSEQTALIHPFGLLNTSDMLSPSQVGVASTADEIVQLRDMDQQLSSAVTARPGFSSVPGSRPATDYLAHHSADPRTRWSSSSAASEASKSSSWGNDPSLRQSVAGPSGGGGNQRYDWNHHVDQREHEYPTDDEEGDADGHEEDDMDRTAAVVLAEQGHGEIVHGEGKDLFELNVPSNTTHLLLGGCATPNQLPGFLVNILPSISQSLLALDISANFLSSLPPALALCRSLEELNVGHNPLRALPTWLAVLTNLRVLIADGIGISTLPPSLSAAVQLHTLSMRNNRMHSLPSWLCLLPHLEALYVEGNPFQGPWKALVEGLIPRPVAGPITPSVKSLFYAPNTPHTANSIGSTDVSEYHEEELTAQPRPTQANANPWTKGHRSTSSRDLNVPVFPSGSANAAGARSRAVTLGDKDDARPATATRARPQMHDPHSPRPHTSFGTHDMAGARTLSRTKTAPSRRPSASNSISSLLQQTPPPMGDDRLHPETNGGGGRSPAGSFNLGRANSAVRSTEALALQTERSSGPVDAEAEALERGMSPNTMRRMKSTGDMRTGVNAASPANRSEQSISGEFGDSNSSGLGKFMSVGARGPMKEEYRALTATMFETPSTSYTPQATIRAAKEREKEKDKDRNKWGFLKKMSKTRLRSGSVANEDDAKASGVGPPTHTIGPPRTMGGMGGPSETLPLMPHSSAGNTTPGAPSAPFMTASQVGFRSSTSLNQTSPPRRVLSKRPTDPAVHSSISSPLQLMGPPPASKSSGRPSTASGVLAPPPVSPINPKKTKRRSFLPIGGPAPISIPPTHNGSIVLASSDPTQESFGLESPGYPASPLSLTVESEEKQREQHQRALKSVMGYLRDMCDLSAGTSSGAAAVAAAAAAAQAQVNSNPNFAQQHSESTPGSRGPGSRSVSRRPTLSSTDAARTLSEFSNAASSTAFSGSSSPPMAQSGGSSSNPSSMFISGGMPSFGQYADMSSGSALSPDGPMESDAATIVDSMQMQPQTEEKKVKDDKVKRAMIVKEIVSTERTYVKLLNELVDIYVTPAAAPVLGITNVASKETVVPLVERKIVFNGLDSLLAFHRENFLPALEQACQTLDNSDDADGSASAKAAIDVAKVFVSHAAFMRMYSTYINNFDNALRRTKQWTDKNIGAALVGSAAPSAHIGGNAAAKETVSQINLTPAQRKRIKQYLKRCRAHPRHSQMNMESYLLLPVQRIPRYRLLFEELVRATPPNSELSESMLQKALDEITVLASNMNEGKREAESRRKLVHWQGRIRGKFPSPLVQPHRRLIMDGRLQLTRVVRKIASYFEVVGAQGEKTLVSVECLAPEVTPRSLTAILCNDLLVLCKDPSGGKDPNGPVDLWAVLRMQTVSTPASIVHNSALRLVDNKAILYFDLPSQVDAMTWSRAINMHIPTSTK</sequence>
<feature type="compositionally biased region" description="Basic and acidic residues" evidence="1">
    <location>
        <begin position="343"/>
        <end position="352"/>
    </location>
</feature>
<dbReference type="InterPro" id="IPR000219">
    <property type="entry name" value="DH_dom"/>
</dbReference>
<feature type="compositionally biased region" description="Polar residues" evidence="1">
    <location>
        <begin position="835"/>
        <end position="852"/>
    </location>
</feature>
<feature type="region of interest" description="Disordered" evidence="1">
    <location>
        <begin position="322"/>
        <end position="393"/>
    </location>
</feature>
<feature type="region of interest" description="Disordered" evidence="1">
    <location>
        <begin position="816"/>
        <end position="852"/>
    </location>
</feature>
<dbReference type="SUPFAM" id="SSF48065">
    <property type="entry name" value="DBL homology domain (DH-domain)"/>
    <property type="match status" value="1"/>
</dbReference>
<dbReference type="Pfam" id="PF00621">
    <property type="entry name" value="RhoGEF"/>
    <property type="match status" value="1"/>
</dbReference>
<evidence type="ECO:0000313" key="4">
    <source>
        <dbReference type="Proteomes" id="UP000007148"/>
    </source>
</evidence>
<feature type="compositionally biased region" description="Polar residues" evidence="1">
    <location>
        <begin position="1030"/>
        <end position="1040"/>
    </location>
</feature>
<dbReference type="Proteomes" id="UP000007148">
    <property type="component" value="Unassembled WGS sequence"/>
</dbReference>
<dbReference type="PANTHER" id="PTHR12673">
    <property type="entry name" value="FACIOGENITAL DYSPLASIA PROTEIN"/>
    <property type="match status" value="1"/>
</dbReference>
<evidence type="ECO:0000313" key="3">
    <source>
        <dbReference type="EMBL" id="CCA72479.1"/>
    </source>
</evidence>
<feature type="compositionally biased region" description="Polar residues" evidence="1">
    <location>
        <begin position="1158"/>
        <end position="1171"/>
    </location>
</feature>
<dbReference type="OMA" id="QANANPW"/>
<dbReference type="InterPro" id="IPR032675">
    <property type="entry name" value="LRR_dom_sf"/>
</dbReference>
<dbReference type="CDD" id="cd00160">
    <property type="entry name" value="RhoGEF"/>
    <property type="match status" value="1"/>
</dbReference>
<feature type="compositionally biased region" description="Low complexity" evidence="1">
    <location>
        <begin position="243"/>
        <end position="252"/>
    </location>
</feature>
<feature type="compositionally biased region" description="Low complexity" evidence="1">
    <location>
        <begin position="355"/>
        <end position="368"/>
    </location>
</feature>
<dbReference type="PANTHER" id="PTHR12673:SF270">
    <property type="entry name" value="FYVE-TYPE DOMAIN-CONTAINING PROTEIN"/>
    <property type="match status" value="1"/>
</dbReference>
<dbReference type="STRING" id="1109443.G4TMD6"/>
<dbReference type="Gene3D" id="1.20.900.10">
    <property type="entry name" value="Dbl homology (DH) domain"/>
    <property type="match status" value="1"/>
</dbReference>